<keyword evidence="1" id="KW-0812">Transmembrane</keyword>
<keyword evidence="1" id="KW-0472">Membrane</keyword>
<keyword evidence="3" id="KW-1185">Reference proteome</keyword>
<protein>
    <submittedName>
        <fullName evidence="2">Uncharacterized protein</fullName>
    </submittedName>
</protein>
<dbReference type="STRING" id="1121291.SAMN02745134_03890"/>
<evidence type="ECO:0000313" key="2">
    <source>
        <dbReference type="EMBL" id="SMC29420.1"/>
    </source>
</evidence>
<proteinExistence type="predicted"/>
<feature type="transmembrane region" description="Helical" evidence="1">
    <location>
        <begin position="126"/>
        <end position="145"/>
    </location>
</feature>
<feature type="transmembrane region" description="Helical" evidence="1">
    <location>
        <begin position="92"/>
        <end position="114"/>
    </location>
</feature>
<dbReference type="AlphaFoldDB" id="A0A1W1XZN2"/>
<reference evidence="2 3" key="1">
    <citation type="submission" date="2017-04" db="EMBL/GenBank/DDBJ databases">
        <authorList>
            <person name="Afonso C.L."/>
            <person name="Miller P.J."/>
            <person name="Scott M.A."/>
            <person name="Spackman E."/>
            <person name="Goraichik I."/>
            <person name="Dimitrov K.M."/>
            <person name="Suarez D.L."/>
            <person name="Swayne D.E."/>
        </authorList>
    </citation>
    <scope>NUCLEOTIDE SEQUENCE [LARGE SCALE GENOMIC DNA]</scope>
    <source>
        <strain evidence="2 3">DSM 12555</strain>
    </source>
</reference>
<keyword evidence="1" id="KW-1133">Transmembrane helix</keyword>
<dbReference type="Proteomes" id="UP000192468">
    <property type="component" value="Unassembled WGS sequence"/>
</dbReference>
<dbReference type="RefSeq" id="WP_084117850.1">
    <property type="nucleotide sequence ID" value="NZ_FWXH01000045.1"/>
</dbReference>
<sequence length="168" mass="19179">MNKFEVTIKKNQEQCLNMIKKAIHDYYSPLGMDNSGKIITYKYLCKIKNGNISIISRGIAYVPVLCKIKLSNNNEDETKIIGTFNKSIFSRLFIWIIAIVGTLGSIVFIIGMVFFENSISIRERVINAILAILLIVVFMAFLLYSEKTRTKEKKKIIGLLNDIFNIDS</sequence>
<evidence type="ECO:0000313" key="3">
    <source>
        <dbReference type="Proteomes" id="UP000192468"/>
    </source>
</evidence>
<name>A0A1W1XZN2_9CLOT</name>
<evidence type="ECO:0000256" key="1">
    <source>
        <dbReference type="SAM" id="Phobius"/>
    </source>
</evidence>
<gene>
    <name evidence="2" type="ORF">SAMN02745134_03890</name>
</gene>
<organism evidence="2 3">
    <name type="scientific">Clostridium acidisoli DSM 12555</name>
    <dbReference type="NCBI Taxonomy" id="1121291"/>
    <lineage>
        <taxon>Bacteria</taxon>
        <taxon>Bacillati</taxon>
        <taxon>Bacillota</taxon>
        <taxon>Clostridia</taxon>
        <taxon>Eubacteriales</taxon>
        <taxon>Clostridiaceae</taxon>
        <taxon>Clostridium</taxon>
    </lineage>
</organism>
<accession>A0A1W1XZN2</accession>
<dbReference type="EMBL" id="FWXH01000045">
    <property type="protein sequence ID" value="SMC29420.1"/>
    <property type="molecule type" value="Genomic_DNA"/>
</dbReference>